<reference evidence="1" key="2">
    <citation type="journal article" date="2015" name="Fish Shellfish Immunol.">
        <title>Early steps in the European eel (Anguilla anguilla)-Vibrio vulnificus interaction in the gills: Role of the RtxA13 toxin.</title>
        <authorList>
            <person name="Callol A."/>
            <person name="Pajuelo D."/>
            <person name="Ebbesson L."/>
            <person name="Teles M."/>
            <person name="MacKenzie S."/>
            <person name="Amaro C."/>
        </authorList>
    </citation>
    <scope>NUCLEOTIDE SEQUENCE</scope>
</reference>
<proteinExistence type="predicted"/>
<dbReference type="AlphaFoldDB" id="A0A0E9XTX9"/>
<organism evidence="1">
    <name type="scientific">Anguilla anguilla</name>
    <name type="common">European freshwater eel</name>
    <name type="synonym">Muraena anguilla</name>
    <dbReference type="NCBI Taxonomy" id="7936"/>
    <lineage>
        <taxon>Eukaryota</taxon>
        <taxon>Metazoa</taxon>
        <taxon>Chordata</taxon>
        <taxon>Craniata</taxon>
        <taxon>Vertebrata</taxon>
        <taxon>Euteleostomi</taxon>
        <taxon>Actinopterygii</taxon>
        <taxon>Neopterygii</taxon>
        <taxon>Teleostei</taxon>
        <taxon>Anguilliformes</taxon>
        <taxon>Anguillidae</taxon>
        <taxon>Anguilla</taxon>
    </lineage>
</organism>
<reference evidence="1" key="1">
    <citation type="submission" date="2014-11" db="EMBL/GenBank/DDBJ databases">
        <authorList>
            <person name="Amaro Gonzalez C."/>
        </authorList>
    </citation>
    <scope>NUCLEOTIDE SEQUENCE</scope>
</reference>
<sequence length="54" mass="6286">MNTCFKVWTLDLFCNWLHSIPLRGPTILVLWTGAMSESAHLPTIQYTSFMLLWT</sequence>
<dbReference type="EMBL" id="GBXM01003287">
    <property type="protein sequence ID" value="JAI05291.1"/>
    <property type="molecule type" value="Transcribed_RNA"/>
</dbReference>
<evidence type="ECO:0000313" key="1">
    <source>
        <dbReference type="EMBL" id="JAI05291.1"/>
    </source>
</evidence>
<accession>A0A0E9XTX9</accession>
<name>A0A0E9XTX9_ANGAN</name>
<protein>
    <submittedName>
        <fullName evidence="1">Uncharacterized protein</fullName>
    </submittedName>
</protein>